<comment type="similarity">
    <text evidence="2">Belongs to the glutamate-gated ion channel (TC 1.A.10.1) family.</text>
</comment>
<accession>A0ABQ8TIW2</accession>
<evidence type="ECO:0000259" key="16">
    <source>
        <dbReference type="Pfam" id="PF10613"/>
    </source>
</evidence>
<dbReference type="Pfam" id="PF00060">
    <property type="entry name" value="Lig_chan"/>
    <property type="match status" value="1"/>
</dbReference>
<feature type="domain" description="Ionotropic glutamate receptor C-terminal" evidence="15">
    <location>
        <begin position="139"/>
        <end position="398"/>
    </location>
</feature>
<evidence type="ECO:0000256" key="9">
    <source>
        <dbReference type="ARBA" id="ARBA00023170"/>
    </source>
</evidence>
<feature type="transmembrane region" description="Helical" evidence="14">
    <location>
        <begin position="141"/>
        <end position="160"/>
    </location>
</feature>
<evidence type="ECO:0000256" key="12">
    <source>
        <dbReference type="ARBA" id="ARBA00023303"/>
    </source>
</evidence>
<feature type="transmembrane region" description="Helical" evidence="14">
    <location>
        <begin position="388"/>
        <end position="408"/>
    </location>
</feature>
<evidence type="ECO:0000313" key="17">
    <source>
        <dbReference type="EMBL" id="KAJ4445620.1"/>
    </source>
</evidence>
<keyword evidence="12" id="KW-0407">Ion channel</keyword>
<feature type="compositionally biased region" description="Polar residues" evidence="13">
    <location>
        <begin position="428"/>
        <end position="439"/>
    </location>
</feature>
<proteinExistence type="inferred from homology"/>
<evidence type="ECO:0000259" key="15">
    <source>
        <dbReference type="Pfam" id="PF00060"/>
    </source>
</evidence>
<keyword evidence="11" id="KW-1071">Ligand-gated ion channel</keyword>
<keyword evidence="7" id="KW-0406">Ion transport</keyword>
<dbReference type="EMBL" id="JAJSOF020000009">
    <property type="protein sequence ID" value="KAJ4445620.1"/>
    <property type="molecule type" value="Genomic_DNA"/>
</dbReference>
<keyword evidence="3" id="KW-0813">Transport</keyword>
<protein>
    <recommendedName>
        <fullName evidence="19">Ionotropic receptor</fullName>
    </recommendedName>
</protein>
<dbReference type="SUPFAM" id="SSF53850">
    <property type="entry name" value="Periplasmic binding protein-like II"/>
    <property type="match status" value="1"/>
</dbReference>
<evidence type="ECO:0000256" key="3">
    <source>
        <dbReference type="ARBA" id="ARBA00022448"/>
    </source>
</evidence>
<evidence type="ECO:0000256" key="5">
    <source>
        <dbReference type="ARBA" id="ARBA00022692"/>
    </source>
</evidence>
<feature type="domain" description="Ionotropic glutamate receptor L-glutamate and glycine-binding" evidence="16">
    <location>
        <begin position="40"/>
        <end position="97"/>
    </location>
</feature>
<dbReference type="PANTHER" id="PTHR42643">
    <property type="entry name" value="IONOTROPIC RECEPTOR 20A-RELATED"/>
    <property type="match status" value="1"/>
</dbReference>
<evidence type="ECO:0000256" key="10">
    <source>
        <dbReference type="ARBA" id="ARBA00023180"/>
    </source>
</evidence>
<evidence type="ECO:0000256" key="2">
    <source>
        <dbReference type="ARBA" id="ARBA00008685"/>
    </source>
</evidence>
<dbReference type="PANTHER" id="PTHR42643:SF30">
    <property type="entry name" value="IONOTROPIC RECEPTOR 40A-RELATED"/>
    <property type="match status" value="1"/>
</dbReference>
<keyword evidence="5 14" id="KW-0812">Transmembrane</keyword>
<evidence type="ECO:0000256" key="1">
    <source>
        <dbReference type="ARBA" id="ARBA00004651"/>
    </source>
</evidence>
<sequence>MNFFAQNGLKYRILNFLPFLVNHPVYHIYHIFIILYNCSVNYSSPEEAKWGVQEQNGTWTGMIGKLSRGEVDLAVNGFFMTSQRLQVIDYTLPFLYTTYDAQIVLTALNLCTMLQVLRVHQGARRAQLGVGQLPGAFSSRLWLAVLLAIVGLALYLTLLYHCGRRYGNQEAEGPPHYELYDSLLYMFGVFCSQGHDLSPRSYSCRLVYLIANLIAVVLLAAYSGTLISFLTVHHNKLPFTDLSGLLADPSYSFGLFNIPDEWYQINDSSSILSKAYKISQDRGSPETPMTALEGLRRVCSIKYAFLLPRDTALALANDINCSLAALPHASFKASLSLGLQKNSPYRSLLTHKLHEMRDSGIVHRLRQSEWAPQLAEEQAWRRVGLDEATPIFAVLLVGVVAASLMLVLERRFSPFCYHPLTSHSNAASLRNQNSLNHNPSGREESPQKGLPFLK</sequence>
<dbReference type="SUPFAM" id="SSF81324">
    <property type="entry name" value="Voltage-gated potassium channels"/>
    <property type="match status" value="1"/>
</dbReference>
<comment type="subcellular location">
    <subcellularLocation>
        <location evidence="1">Cell membrane</location>
        <topology evidence="1">Multi-pass membrane protein</topology>
    </subcellularLocation>
</comment>
<comment type="caution">
    <text evidence="17">The sequence shown here is derived from an EMBL/GenBank/DDBJ whole genome shotgun (WGS) entry which is preliminary data.</text>
</comment>
<dbReference type="Proteomes" id="UP001148838">
    <property type="component" value="Unassembled WGS sequence"/>
</dbReference>
<dbReference type="Gene3D" id="1.10.287.70">
    <property type="match status" value="1"/>
</dbReference>
<feature type="transmembrane region" description="Helical" evidence="14">
    <location>
        <begin position="206"/>
        <end position="230"/>
    </location>
</feature>
<evidence type="ECO:0000256" key="4">
    <source>
        <dbReference type="ARBA" id="ARBA00022475"/>
    </source>
</evidence>
<evidence type="ECO:0000256" key="7">
    <source>
        <dbReference type="ARBA" id="ARBA00023065"/>
    </source>
</evidence>
<keyword evidence="18" id="KW-1185">Reference proteome</keyword>
<evidence type="ECO:0000256" key="14">
    <source>
        <dbReference type="SAM" id="Phobius"/>
    </source>
</evidence>
<name>A0ABQ8TIW2_PERAM</name>
<keyword evidence="6 14" id="KW-1133">Transmembrane helix</keyword>
<evidence type="ECO:0000256" key="13">
    <source>
        <dbReference type="SAM" id="MobiDB-lite"/>
    </source>
</evidence>
<organism evidence="17 18">
    <name type="scientific">Periplaneta americana</name>
    <name type="common">American cockroach</name>
    <name type="synonym">Blatta americana</name>
    <dbReference type="NCBI Taxonomy" id="6978"/>
    <lineage>
        <taxon>Eukaryota</taxon>
        <taxon>Metazoa</taxon>
        <taxon>Ecdysozoa</taxon>
        <taxon>Arthropoda</taxon>
        <taxon>Hexapoda</taxon>
        <taxon>Insecta</taxon>
        <taxon>Pterygota</taxon>
        <taxon>Neoptera</taxon>
        <taxon>Polyneoptera</taxon>
        <taxon>Dictyoptera</taxon>
        <taxon>Blattodea</taxon>
        <taxon>Blattoidea</taxon>
        <taxon>Blattidae</taxon>
        <taxon>Blattinae</taxon>
        <taxon>Periplaneta</taxon>
    </lineage>
</organism>
<dbReference type="Pfam" id="PF10613">
    <property type="entry name" value="Lig_chan-Glu_bd"/>
    <property type="match status" value="1"/>
</dbReference>
<keyword evidence="8 14" id="KW-0472">Membrane</keyword>
<keyword evidence="10" id="KW-0325">Glycoprotein</keyword>
<gene>
    <name evidence="17" type="ORF">ANN_12302</name>
</gene>
<dbReference type="Gene3D" id="3.40.190.10">
    <property type="entry name" value="Periplasmic binding protein-like II"/>
    <property type="match status" value="1"/>
</dbReference>
<evidence type="ECO:0000256" key="6">
    <source>
        <dbReference type="ARBA" id="ARBA00022989"/>
    </source>
</evidence>
<evidence type="ECO:0000313" key="18">
    <source>
        <dbReference type="Proteomes" id="UP001148838"/>
    </source>
</evidence>
<evidence type="ECO:0008006" key="19">
    <source>
        <dbReference type="Google" id="ProtNLM"/>
    </source>
</evidence>
<dbReference type="InterPro" id="IPR019594">
    <property type="entry name" value="Glu/Gly-bd"/>
</dbReference>
<evidence type="ECO:0000256" key="11">
    <source>
        <dbReference type="ARBA" id="ARBA00023286"/>
    </source>
</evidence>
<reference evidence="17 18" key="1">
    <citation type="journal article" date="2022" name="Allergy">
        <title>Genome assembly and annotation of Periplaneta americana reveal a comprehensive cockroach allergen profile.</title>
        <authorList>
            <person name="Wang L."/>
            <person name="Xiong Q."/>
            <person name="Saelim N."/>
            <person name="Wang L."/>
            <person name="Nong W."/>
            <person name="Wan A.T."/>
            <person name="Shi M."/>
            <person name="Liu X."/>
            <person name="Cao Q."/>
            <person name="Hui J.H.L."/>
            <person name="Sookrung N."/>
            <person name="Leung T.F."/>
            <person name="Tungtrongchitr A."/>
            <person name="Tsui S.K.W."/>
        </authorList>
    </citation>
    <scope>NUCLEOTIDE SEQUENCE [LARGE SCALE GENOMIC DNA]</scope>
    <source>
        <strain evidence="17">PWHHKU_190912</strain>
    </source>
</reference>
<evidence type="ECO:0000256" key="8">
    <source>
        <dbReference type="ARBA" id="ARBA00023136"/>
    </source>
</evidence>
<keyword evidence="9" id="KW-0675">Receptor</keyword>
<feature type="region of interest" description="Disordered" evidence="13">
    <location>
        <begin position="428"/>
        <end position="454"/>
    </location>
</feature>
<dbReference type="InterPro" id="IPR001320">
    <property type="entry name" value="Iontro_rcpt_C"/>
</dbReference>
<keyword evidence="4" id="KW-1003">Cell membrane</keyword>
<dbReference type="InterPro" id="IPR052192">
    <property type="entry name" value="Insect_Ionotropic_Sensory_Rcpt"/>
</dbReference>